<dbReference type="GO" id="GO:0003677">
    <property type="term" value="F:DNA binding"/>
    <property type="evidence" value="ECO:0007669"/>
    <property type="project" value="UniProtKB-KW"/>
</dbReference>
<dbReference type="InterPro" id="IPR000281">
    <property type="entry name" value="HTH_RpiR"/>
</dbReference>
<keyword evidence="1" id="KW-0805">Transcription regulation</keyword>
<dbReference type="CDD" id="cd05013">
    <property type="entry name" value="SIS_RpiR"/>
    <property type="match status" value="1"/>
</dbReference>
<dbReference type="SUPFAM" id="SSF53697">
    <property type="entry name" value="SIS domain"/>
    <property type="match status" value="1"/>
</dbReference>
<evidence type="ECO:0000256" key="2">
    <source>
        <dbReference type="ARBA" id="ARBA00023125"/>
    </source>
</evidence>
<dbReference type="PATRIC" id="fig|123899.6.peg.1513"/>
<protein>
    <submittedName>
        <fullName evidence="7">Transcriptional regulator</fullName>
    </submittedName>
</protein>
<gene>
    <name evidence="7" type="ORF">SAMEA3906487_01534</name>
</gene>
<dbReference type="InterPro" id="IPR047640">
    <property type="entry name" value="RpiR-like"/>
</dbReference>
<dbReference type="PROSITE" id="PS51464">
    <property type="entry name" value="SIS"/>
    <property type="match status" value="1"/>
</dbReference>
<dbReference type="Gene3D" id="1.10.10.10">
    <property type="entry name" value="Winged helix-like DNA-binding domain superfamily/Winged helix DNA-binding domain"/>
    <property type="match status" value="1"/>
</dbReference>
<reference evidence="7 8" key="1">
    <citation type="submission" date="2016-04" db="EMBL/GenBank/DDBJ databases">
        <authorList>
            <consortium name="Pathogen Informatics"/>
        </authorList>
    </citation>
    <scope>NUCLEOTIDE SEQUENCE [LARGE SCALE GENOMIC DNA]</scope>
    <source>
        <strain evidence="7 8">H044680328</strain>
    </source>
</reference>
<name>A0A157RBV2_9BORD</name>
<dbReference type="GO" id="GO:0097367">
    <property type="term" value="F:carbohydrate derivative binding"/>
    <property type="evidence" value="ECO:0007669"/>
    <property type="project" value="InterPro"/>
</dbReference>
<dbReference type="STRING" id="123899.SAMEA3906487_01534"/>
<feature type="domain" description="SIS" evidence="6">
    <location>
        <begin position="128"/>
        <end position="270"/>
    </location>
</feature>
<dbReference type="OrthoDB" id="8713538at2"/>
<dbReference type="SUPFAM" id="SSF46689">
    <property type="entry name" value="Homeodomain-like"/>
    <property type="match status" value="1"/>
</dbReference>
<feature type="domain" description="HTH rpiR-type" evidence="5">
    <location>
        <begin position="4"/>
        <end position="80"/>
    </location>
</feature>
<dbReference type="KEGG" id="btrm:SAMEA390648701534"/>
<dbReference type="InterPro" id="IPR009057">
    <property type="entry name" value="Homeodomain-like_sf"/>
</dbReference>
<dbReference type="InterPro" id="IPR046348">
    <property type="entry name" value="SIS_dom_sf"/>
</dbReference>
<keyword evidence="4" id="KW-0804">Transcription</keyword>
<dbReference type="Proteomes" id="UP000076825">
    <property type="component" value="Chromosome 1"/>
</dbReference>
<accession>A0A157RBV2</accession>
<dbReference type="GeneID" id="56591176"/>
<evidence type="ECO:0000313" key="7">
    <source>
        <dbReference type="EMBL" id="SAI68816.1"/>
    </source>
</evidence>
<dbReference type="RefSeq" id="WP_025513841.1">
    <property type="nucleotide sequence ID" value="NZ_CP016340.1"/>
</dbReference>
<dbReference type="InterPro" id="IPR001347">
    <property type="entry name" value="SIS_dom"/>
</dbReference>
<dbReference type="GO" id="GO:0003700">
    <property type="term" value="F:DNA-binding transcription factor activity"/>
    <property type="evidence" value="ECO:0007669"/>
    <property type="project" value="InterPro"/>
</dbReference>
<dbReference type="AlphaFoldDB" id="A0A157RBV2"/>
<sequence>MDKRAVDKLIEDRYQTLPPALQRAARYAIDHPKEMALHSMRSIAASAGLPASAMHRLACQLGFDGYEALRNVYRQWVAQDGSSFSERATALQKRGDATEALAKELLAADGQNLAQMITPETLGVIRQARDVLAQARRIYVAGLRSLFPAAFYFHYASAMFMDNTTLLTGIAGAFADGLRRAGEQDALLVFSYHPYARETLNAVKFARQQGLHVVAVTDSVLSPVARQAQTAIVVGNATPSLFPSVVPALSVAQTLVALLLANGGADSLREIARSEAQLDQFSVYTQERGARAARR</sequence>
<dbReference type="eggNOG" id="COG1737">
    <property type="taxonomic scope" value="Bacteria"/>
</dbReference>
<keyword evidence="3" id="KW-0324">Glycolysis</keyword>
<evidence type="ECO:0000256" key="4">
    <source>
        <dbReference type="ARBA" id="ARBA00023163"/>
    </source>
</evidence>
<proteinExistence type="predicted"/>
<keyword evidence="2" id="KW-0238">DNA-binding</keyword>
<organism evidence="7 8">
    <name type="scientific">Bordetella trematum</name>
    <dbReference type="NCBI Taxonomy" id="123899"/>
    <lineage>
        <taxon>Bacteria</taxon>
        <taxon>Pseudomonadati</taxon>
        <taxon>Pseudomonadota</taxon>
        <taxon>Betaproteobacteria</taxon>
        <taxon>Burkholderiales</taxon>
        <taxon>Alcaligenaceae</taxon>
        <taxon>Bordetella</taxon>
    </lineage>
</organism>
<dbReference type="Pfam" id="PF01380">
    <property type="entry name" value="SIS"/>
    <property type="match status" value="1"/>
</dbReference>
<dbReference type="EMBL" id="LT546645">
    <property type="protein sequence ID" value="SAI68816.1"/>
    <property type="molecule type" value="Genomic_DNA"/>
</dbReference>
<dbReference type="PANTHER" id="PTHR30514:SF18">
    <property type="entry name" value="RPIR-FAMILY TRANSCRIPTIONAL REGULATOR"/>
    <property type="match status" value="1"/>
</dbReference>
<keyword evidence="8" id="KW-1185">Reference proteome</keyword>
<evidence type="ECO:0000313" key="8">
    <source>
        <dbReference type="Proteomes" id="UP000076825"/>
    </source>
</evidence>
<dbReference type="PROSITE" id="PS51071">
    <property type="entry name" value="HTH_RPIR"/>
    <property type="match status" value="1"/>
</dbReference>
<dbReference type="InterPro" id="IPR035472">
    <property type="entry name" value="RpiR-like_SIS"/>
</dbReference>
<evidence type="ECO:0000259" key="6">
    <source>
        <dbReference type="PROSITE" id="PS51464"/>
    </source>
</evidence>
<dbReference type="InterPro" id="IPR036388">
    <property type="entry name" value="WH-like_DNA-bd_sf"/>
</dbReference>
<dbReference type="Gene3D" id="3.40.50.10490">
    <property type="entry name" value="Glucose-6-phosphate isomerase like protein, domain 1"/>
    <property type="match status" value="1"/>
</dbReference>
<evidence type="ECO:0000256" key="1">
    <source>
        <dbReference type="ARBA" id="ARBA00023015"/>
    </source>
</evidence>
<evidence type="ECO:0000259" key="5">
    <source>
        <dbReference type="PROSITE" id="PS51071"/>
    </source>
</evidence>
<dbReference type="GO" id="GO:0006096">
    <property type="term" value="P:glycolytic process"/>
    <property type="evidence" value="ECO:0007669"/>
    <property type="project" value="UniProtKB-KW"/>
</dbReference>
<evidence type="ECO:0000256" key="3">
    <source>
        <dbReference type="ARBA" id="ARBA00023152"/>
    </source>
</evidence>
<dbReference type="PANTHER" id="PTHR30514">
    <property type="entry name" value="GLUCOKINASE"/>
    <property type="match status" value="1"/>
</dbReference>